<reference evidence="4" key="1">
    <citation type="submission" date="2025-08" db="UniProtKB">
        <authorList>
            <consortium name="RefSeq"/>
        </authorList>
    </citation>
    <scope>IDENTIFICATION</scope>
</reference>
<dbReference type="SMART" id="SM00327">
    <property type="entry name" value="VWA"/>
    <property type="match status" value="1"/>
</dbReference>
<dbReference type="SUPFAM" id="SSF53300">
    <property type="entry name" value="vWA-like"/>
    <property type="match status" value="2"/>
</dbReference>
<protein>
    <submittedName>
        <fullName evidence="4">Collagen alpha-1(XII) chain-like</fullName>
    </submittedName>
</protein>
<organism evidence="3 4">
    <name type="scientific">Octopus sinensis</name>
    <name type="common">East Asian common octopus</name>
    <dbReference type="NCBI Taxonomy" id="2607531"/>
    <lineage>
        <taxon>Eukaryota</taxon>
        <taxon>Metazoa</taxon>
        <taxon>Spiralia</taxon>
        <taxon>Lophotrochozoa</taxon>
        <taxon>Mollusca</taxon>
        <taxon>Cephalopoda</taxon>
        <taxon>Coleoidea</taxon>
        <taxon>Octopodiformes</taxon>
        <taxon>Octopoda</taxon>
        <taxon>Incirrata</taxon>
        <taxon>Octopodidae</taxon>
        <taxon>Octopus</taxon>
    </lineage>
</organism>
<name>A0A6P7SA46_9MOLL</name>
<feature type="chain" id="PRO_5028350187" evidence="1">
    <location>
        <begin position="22"/>
        <end position="507"/>
    </location>
</feature>
<dbReference type="PANTHER" id="PTHR24020">
    <property type="entry name" value="COLLAGEN ALPHA"/>
    <property type="match status" value="1"/>
</dbReference>
<evidence type="ECO:0000313" key="4">
    <source>
        <dbReference type="RefSeq" id="XP_029635147.1"/>
    </source>
</evidence>
<accession>A0A6P7SA46</accession>
<dbReference type="AlphaFoldDB" id="A0A6P7SA46"/>
<feature type="signal peptide" evidence="1">
    <location>
        <begin position="1"/>
        <end position="21"/>
    </location>
</feature>
<dbReference type="PANTHER" id="PTHR24020:SF20">
    <property type="entry name" value="PH DOMAIN-CONTAINING PROTEIN"/>
    <property type="match status" value="1"/>
</dbReference>
<dbReference type="InterPro" id="IPR050525">
    <property type="entry name" value="ECM_Assembly_Org"/>
</dbReference>
<dbReference type="InterPro" id="IPR036465">
    <property type="entry name" value="vWFA_dom_sf"/>
</dbReference>
<sequence length="507" mass="56071">MFHKQTYYFTVLSLLTFAAHSLPTKQCVGKAANIMFVLDSSSSIWIVDYKKQLKFAQNLVDNFDIGTGNSQVNVGAITFSDRAHLEFSLDRYADSQQVRKAIDNIPYRTGQTNTAEALRVLRSELKPKLQSSSSPFIAIVITDGKSRDTKATKEEAKLLHKLGIHVYAIGVGSNYDLEELKAIASDPVNNVFEVTSYSALQNIAKSFGVKTCEAITKPPVVQDTSAHTTKQQFTTTTEMKTTTTTKQPFTTTRATTTATTTTTAAATTTTTATTTAATPEMTTSVVTASPAKSISIKTFVFPATGKPRTLFSDIPQRDESSSVTYGYDLLSMGAYRANMITQFINTMLPYTGYGNFRVVSFAHCPVNFNVPTTSLTGKSYSETRNSVNIAVPGLANVIREMRKGNETKDSTTTWKKNTAVLFVDPSVTAITQEVLEESEKLKNEGSKVFLVNVGRNIWPQPQLLHSISSQPYNRYIYNFPTYNQLLYTAHNTPFKLRAMCKGYRNTY</sequence>
<dbReference type="CDD" id="cd01472">
    <property type="entry name" value="vWA_collagen"/>
    <property type="match status" value="1"/>
</dbReference>
<feature type="domain" description="VWFA" evidence="2">
    <location>
        <begin position="33"/>
        <end position="207"/>
    </location>
</feature>
<dbReference type="KEGG" id="osn:115210638"/>
<dbReference type="Gene3D" id="3.40.50.410">
    <property type="entry name" value="von Willebrand factor, type A domain"/>
    <property type="match status" value="2"/>
</dbReference>
<evidence type="ECO:0000259" key="2">
    <source>
        <dbReference type="PROSITE" id="PS50234"/>
    </source>
</evidence>
<keyword evidence="1" id="KW-0732">Signal</keyword>
<gene>
    <name evidence="4" type="primary">LOC115210638</name>
</gene>
<proteinExistence type="predicted"/>
<keyword evidence="3" id="KW-1185">Reference proteome</keyword>
<dbReference type="InterPro" id="IPR002035">
    <property type="entry name" value="VWF_A"/>
</dbReference>
<evidence type="ECO:0000256" key="1">
    <source>
        <dbReference type="SAM" id="SignalP"/>
    </source>
</evidence>
<dbReference type="PROSITE" id="PS50234">
    <property type="entry name" value="VWFA"/>
    <property type="match status" value="1"/>
</dbReference>
<dbReference type="RefSeq" id="XP_029635147.1">
    <property type="nucleotide sequence ID" value="XM_029779287.2"/>
</dbReference>
<dbReference type="PRINTS" id="PR00453">
    <property type="entry name" value="VWFADOMAIN"/>
</dbReference>
<dbReference type="Pfam" id="PF00092">
    <property type="entry name" value="VWA"/>
    <property type="match status" value="1"/>
</dbReference>
<dbReference type="Proteomes" id="UP000515154">
    <property type="component" value="Linkage group LG4"/>
</dbReference>
<evidence type="ECO:0000313" key="3">
    <source>
        <dbReference type="Proteomes" id="UP000515154"/>
    </source>
</evidence>